<reference evidence="1" key="1">
    <citation type="submission" date="2014-11" db="EMBL/GenBank/DDBJ databases">
        <authorList>
            <person name="Amaro Gonzalez C."/>
        </authorList>
    </citation>
    <scope>NUCLEOTIDE SEQUENCE</scope>
</reference>
<evidence type="ECO:0000313" key="1">
    <source>
        <dbReference type="EMBL" id="JAH28676.1"/>
    </source>
</evidence>
<reference evidence="1" key="2">
    <citation type="journal article" date="2015" name="Fish Shellfish Immunol.">
        <title>Early steps in the European eel (Anguilla anguilla)-Vibrio vulnificus interaction in the gills: Role of the RtxA13 toxin.</title>
        <authorList>
            <person name="Callol A."/>
            <person name="Pajuelo D."/>
            <person name="Ebbesson L."/>
            <person name="Teles M."/>
            <person name="MacKenzie S."/>
            <person name="Amaro C."/>
        </authorList>
    </citation>
    <scope>NUCLEOTIDE SEQUENCE</scope>
</reference>
<dbReference type="AlphaFoldDB" id="A0A0E9RHN5"/>
<dbReference type="EMBL" id="GBXM01079901">
    <property type="protein sequence ID" value="JAH28676.1"/>
    <property type="molecule type" value="Transcribed_RNA"/>
</dbReference>
<organism evidence="1">
    <name type="scientific">Anguilla anguilla</name>
    <name type="common">European freshwater eel</name>
    <name type="synonym">Muraena anguilla</name>
    <dbReference type="NCBI Taxonomy" id="7936"/>
    <lineage>
        <taxon>Eukaryota</taxon>
        <taxon>Metazoa</taxon>
        <taxon>Chordata</taxon>
        <taxon>Craniata</taxon>
        <taxon>Vertebrata</taxon>
        <taxon>Euteleostomi</taxon>
        <taxon>Actinopterygii</taxon>
        <taxon>Neopterygii</taxon>
        <taxon>Teleostei</taxon>
        <taxon>Anguilliformes</taxon>
        <taxon>Anguillidae</taxon>
        <taxon>Anguilla</taxon>
    </lineage>
</organism>
<accession>A0A0E9RHN5</accession>
<name>A0A0E9RHN5_ANGAN</name>
<proteinExistence type="predicted"/>
<sequence length="21" mass="2381">MQKSINSRITCTTLGFLKIII</sequence>
<protein>
    <submittedName>
        <fullName evidence="1">Uncharacterized protein</fullName>
    </submittedName>
</protein>